<protein>
    <recommendedName>
        <fullName evidence="4">Outer membrane protein</fullName>
    </recommendedName>
</protein>
<reference evidence="2 3" key="1">
    <citation type="submission" date="2018-04" db="EMBL/GenBank/DDBJ databases">
        <title>Novel Campyloabacter and Helicobacter Species and Strains.</title>
        <authorList>
            <person name="Mannion A.J."/>
            <person name="Shen Z."/>
            <person name="Fox J.G."/>
        </authorList>
    </citation>
    <scope>NUCLEOTIDE SEQUENCE [LARGE SCALE GENOMIC DNA]</scope>
    <source>
        <strain evidence="2 3">MIT 04-9362</strain>
    </source>
</reference>
<feature type="signal peptide" evidence="1">
    <location>
        <begin position="1"/>
        <end position="17"/>
    </location>
</feature>
<gene>
    <name evidence="2" type="ORF">CQA57_04460</name>
</gene>
<dbReference type="Proteomes" id="UP000256695">
    <property type="component" value="Unassembled WGS sequence"/>
</dbReference>
<dbReference type="InterPro" id="IPR008439">
    <property type="entry name" value="Campylo_MOMP"/>
</dbReference>
<evidence type="ECO:0000256" key="1">
    <source>
        <dbReference type="SAM" id="SignalP"/>
    </source>
</evidence>
<organism evidence="2 3">
    <name type="scientific">Helicobacter anseris</name>
    <dbReference type="NCBI Taxonomy" id="375926"/>
    <lineage>
        <taxon>Bacteria</taxon>
        <taxon>Pseudomonadati</taxon>
        <taxon>Campylobacterota</taxon>
        <taxon>Epsilonproteobacteria</taxon>
        <taxon>Campylobacterales</taxon>
        <taxon>Helicobacteraceae</taxon>
        <taxon>Helicobacter</taxon>
    </lineage>
</organism>
<dbReference type="InterPro" id="IPR023614">
    <property type="entry name" value="Porin_dom_sf"/>
</dbReference>
<dbReference type="Pfam" id="PF05538">
    <property type="entry name" value="Campylo_MOMP"/>
    <property type="match status" value="1"/>
</dbReference>
<keyword evidence="3" id="KW-1185">Reference proteome</keyword>
<accession>A0A3D8J817</accession>
<dbReference type="Gene3D" id="2.40.160.10">
    <property type="entry name" value="Porin"/>
    <property type="match status" value="1"/>
</dbReference>
<feature type="chain" id="PRO_5017569983" description="Outer membrane protein" evidence="1">
    <location>
        <begin position="18"/>
        <end position="463"/>
    </location>
</feature>
<dbReference type="EMBL" id="NXLX01000009">
    <property type="protein sequence ID" value="RDU73562.1"/>
    <property type="molecule type" value="Genomic_DNA"/>
</dbReference>
<evidence type="ECO:0000313" key="2">
    <source>
        <dbReference type="EMBL" id="RDU73562.1"/>
    </source>
</evidence>
<dbReference type="AlphaFoldDB" id="A0A3D8J817"/>
<keyword evidence="1" id="KW-0732">Signal</keyword>
<sequence>MKKIMLMLSAGILSLNAGNLKDFVENATIDGYARGKYIFTEGEDGFGKGYQLFFRPNITSGEVAGFSFTSGIFFARGSAAPDGNASDDAIGGSRAFKGTSALDFFNISNLYMTKKFEDAKTMVRVGAMQIITPLNNTSGWGDRGIGIMATNKSVAGMEFYASAYDSWATDNIMLQTGAGNGGSSIGNELVILGAKGNFEAVGLKDLSATLYYAYGDKLFDMMLFADAGYSLAIGDGKLKFLGQVASTIMNDNPNFRSGDDAKLKDYFTKGIPALGTGVDYAKTRGLYNLQVAYEIADYSGNIGYAGSFGEGYGAMLDGKGAFSVGGQLWNSVVAGGQAGFGWTGTGGIKNTDIMIAYTTHTYKLNQWKFGLDLVYVGGNNRMPYMSRGSAKIDSADNRGYAVVGKTGTKENPLSNRTKDATMFEVSPQVTYQFTKEFSVNLTYSQLFGDMKLNRTVVTLLYNF</sequence>
<dbReference type="OrthoDB" id="5314481at2"/>
<comment type="caution">
    <text evidence="2">The sequence shown here is derived from an EMBL/GenBank/DDBJ whole genome shotgun (WGS) entry which is preliminary data.</text>
</comment>
<evidence type="ECO:0000313" key="3">
    <source>
        <dbReference type="Proteomes" id="UP000256695"/>
    </source>
</evidence>
<dbReference type="RefSeq" id="WP_115579034.1">
    <property type="nucleotide sequence ID" value="NZ_NXLX01000009.1"/>
</dbReference>
<evidence type="ECO:0008006" key="4">
    <source>
        <dbReference type="Google" id="ProtNLM"/>
    </source>
</evidence>
<proteinExistence type="predicted"/>
<name>A0A3D8J817_9HELI</name>